<dbReference type="RefSeq" id="WP_273942171.1">
    <property type="nucleotide sequence ID" value="NZ_CP097263.1"/>
</dbReference>
<reference evidence="2 3" key="1">
    <citation type="submission" date="2024-09" db="EMBL/GenBank/DDBJ databases">
        <authorList>
            <person name="Sun Q."/>
            <person name="Mori K."/>
        </authorList>
    </citation>
    <scope>NUCLEOTIDE SEQUENCE [LARGE SCALE GENOMIC DNA]</scope>
    <source>
        <strain evidence="2 3">TBRC 1432</strain>
    </source>
</reference>
<evidence type="ECO:0000313" key="2">
    <source>
        <dbReference type="EMBL" id="MFC0541795.1"/>
    </source>
</evidence>
<keyword evidence="1" id="KW-0732">Signal</keyword>
<feature type="chain" id="PRO_5045455268" description="Secreted protein" evidence="1">
    <location>
        <begin position="30"/>
        <end position="155"/>
    </location>
</feature>
<keyword evidence="3" id="KW-1185">Reference proteome</keyword>
<dbReference type="EMBL" id="JBHLUD010000002">
    <property type="protein sequence ID" value="MFC0541795.1"/>
    <property type="molecule type" value="Genomic_DNA"/>
</dbReference>
<evidence type="ECO:0000256" key="1">
    <source>
        <dbReference type="SAM" id="SignalP"/>
    </source>
</evidence>
<sequence>MTVTVKAIRLATAAGVLGALTIAAPAAQAANTEACRQYPAYASSMGVAIRPCIDAATTRPDGGPRIWEAQADVLSPQTDVRFYLQVGTSASRTSTITWSGVVVSEVVGPNPGWVRIAPLNGPAYTGDSRCYWARSWAVDGSTTLLSDVESPPINC</sequence>
<accession>A0ABV6MNB1</accession>
<comment type="caution">
    <text evidence="2">The sequence shown here is derived from an EMBL/GenBank/DDBJ whole genome shotgun (WGS) entry which is preliminary data.</text>
</comment>
<name>A0ABV6MNB1_9PSEU</name>
<proteinExistence type="predicted"/>
<evidence type="ECO:0000313" key="3">
    <source>
        <dbReference type="Proteomes" id="UP001589810"/>
    </source>
</evidence>
<dbReference type="Proteomes" id="UP001589810">
    <property type="component" value="Unassembled WGS sequence"/>
</dbReference>
<organism evidence="2 3">
    <name type="scientific">Kutzneria chonburiensis</name>
    <dbReference type="NCBI Taxonomy" id="1483604"/>
    <lineage>
        <taxon>Bacteria</taxon>
        <taxon>Bacillati</taxon>
        <taxon>Actinomycetota</taxon>
        <taxon>Actinomycetes</taxon>
        <taxon>Pseudonocardiales</taxon>
        <taxon>Pseudonocardiaceae</taxon>
        <taxon>Kutzneria</taxon>
    </lineage>
</organism>
<evidence type="ECO:0008006" key="4">
    <source>
        <dbReference type="Google" id="ProtNLM"/>
    </source>
</evidence>
<protein>
    <recommendedName>
        <fullName evidence="4">Secreted protein</fullName>
    </recommendedName>
</protein>
<feature type="signal peptide" evidence="1">
    <location>
        <begin position="1"/>
        <end position="29"/>
    </location>
</feature>
<gene>
    <name evidence="2" type="ORF">ACFFH7_09900</name>
</gene>